<name>A0A915D062_9BILA</name>
<feature type="region of interest" description="Disordered" evidence="1">
    <location>
        <begin position="39"/>
        <end position="85"/>
    </location>
</feature>
<reference evidence="4" key="1">
    <citation type="submission" date="2022-11" db="UniProtKB">
        <authorList>
            <consortium name="WormBaseParasite"/>
        </authorList>
    </citation>
    <scope>IDENTIFICATION</scope>
</reference>
<feature type="signal peptide" evidence="2">
    <location>
        <begin position="1"/>
        <end position="21"/>
    </location>
</feature>
<sequence length="289" mass="29883">MSSRCCLALVVAAVCLVGAFARPQGVEGVQPDTEDVVDAPAGVQHDAPPTGSSPPPPPQGDAGSPPAPPPGGPPPPQGGSQMLKSLKDAGMPIPQFFESMDNTSKALFFSIKKNTTLSKGQMVSAIQNFIQSQPQQIQNQYNEWLSNVTTWKNEMIAKIKSNLTGEPLALANQIISYMEDQSITNPETCKLIMGALKNVSHNVTAEVRQAVLANGIGHGPEAMAGPTMGGPGGPPGGMGGPMGMCSAGGPQVMHDGPGGHFGMVHSDDVNNKDISDEDKTLAEPEAAAV</sequence>
<dbReference type="WBParaSite" id="jg14436">
    <property type="protein sequence ID" value="jg14436"/>
    <property type="gene ID" value="jg14436"/>
</dbReference>
<proteinExistence type="predicted"/>
<feature type="compositionally biased region" description="Pro residues" evidence="1">
    <location>
        <begin position="51"/>
        <end position="77"/>
    </location>
</feature>
<evidence type="ECO:0000256" key="2">
    <source>
        <dbReference type="SAM" id="SignalP"/>
    </source>
</evidence>
<dbReference type="AlphaFoldDB" id="A0A915D062"/>
<keyword evidence="3" id="KW-1185">Reference proteome</keyword>
<evidence type="ECO:0000313" key="3">
    <source>
        <dbReference type="Proteomes" id="UP000887574"/>
    </source>
</evidence>
<dbReference type="Proteomes" id="UP000887574">
    <property type="component" value="Unplaced"/>
</dbReference>
<evidence type="ECO:0000313" key="4">
    <source>
        <dbReference type="WBParaSite" id="jg14436"/>
    </source>
</evidence>
<protein>
    <submittedName>
        <fullName evidence="4">SXP/RAL-2 family protein Ani s 5-like cation-binding domain-containing protein</fullName>
    </submittedName>
</protein>
<feature type="chain" id="PRO_5036872900" evidence="2">
    <location>
        <begin position="22"/>
        <end position="289"/>
    </location>
</feature>
<feature type="compositionally biased region" description="Basic and acidic residues" evidence="1">
    <location>
        <begin position="267"/>
        <end position="282"/>
    </location>
</feature>
<accession>A0A915D062</accession>
<organism evidence="3 4">
    <name type="scientific">Ditylenchus dipsaci</name>
    <dbReference type="NCBI Taxonomy" id="166011"/>
    <lineage>
        <taxon>Eukaryota</taxon>
        <taxon>Metazoa</taxon>
        <taxon>Ecdysozoa</taxon>
        <taxon>Nematoda</taxon>
        <taxon>Chromadorea</taxon>
        <taxon>Rhabditida</taxon>
        <taxon>Tylenchina</taxon>
        <taxon>Tylenchomorpha</taxon>
        <taxon>Sphaerularioidea</taxon>
        <taxon>Anguinidae</taxon>
        <taxon>Anguininae</taxon>
        <taxon>Ditylenchus</taxon>
    </lineage>
</organism>
<keyword evidence="2" id="KW-0732">Signal</keyword>
<evidence type="ECO:0000256" key="1">
    <source>
        <dbReference type="SAM" id="MobiDB-lite"/>
    </source>
</evidence>
<feature type="region of interest" description="Disordered" evidence="1">
    <location>
        <begin position="267"/>
        <end position="289"/>
    </location>
</feature>